<dbReference type="EMBL" id="JAAKFY010000026">
    <property type="protein sequence ID" value="KAF3834172.1"/>
    <property type="molecule type" value="Genomic_DNA"/>
</dbReference>
<gene>
    <name evidence="1" type="ORF">F7725_025376</name>
</gene>
<accession>A0A7J5XAZ6</accession>
<proteinExistence type="predicted"/>
<sequence>MIHLHYLGNISSGIYRFATPDIAHVEVSNIPFTHMWFKEVLNSAKLEKIRCIVRGSLGKFHKMWNPFYRYIRELDMPHVSVQ</sequence>
<name>A0A7J5XAZ6_DISMA</name>
<reference evidence="1 2" key="1">
    <citation type="submission" date="2020-03" db="EMBL/GenBank/DDBJ databases">
        <title>Dissostichus mawsoni Genome sequencing and assembly.</title>
        <authorList>
            <person name="Park H."/>
        </authorList>
    </citation>
    <scope>NUCLEOTIDE SEQUENCE [LARGE SCALE GENOMIC DNA]</scope>
    <source>
        <strain evidence="1">DM0001</strain>
        <tissue evidence="1">Muscle</tissue>
    </source>
</reference>
<comment type="caution">
    <text evidence="1">The sequence shown here is derived from an EMBL/GenBank/DDBJ whole genome shotgun (WGS) entry which is preliminary data.</text>
</comment>
<evidence type="ECO:0000313" key="2">
    <source>
        <dbReference type="Proteomes" id="UP000518266"/>
    </source>
</evidence>
<dbReference type="AlphaFoldDB" id="A0A7J5XAZ6"/>
<organism evidence="1 2">
    <name type="scientific">Dissostichus mawsoni</name>
    <name type="common">Antarctic cod</name>
    <dbReference type="NCBI Taxonomy" id="36200"/>
    <lineage>
        <taxon>Eukaryota</taxon>
        <taxon>Metazoa</taxon>
        <taxon>Chordata</taxon>
        <taxon>Craniata</taxon>
        <taxon>Vertebrata</taxon>
        <taxon>Euteleostomi</taxon>
        <taxon>Actinopterygii</taxon>
        <taxon>Neopterygii</taxon>
        <taxon>Teleostei</taxon>
        <taxon>Neoteleostei</taxon>
        <taxon>Acanthomorphata</taxon>
        <taxon>Eupercaria</taxon>
        <taxon>Perciformes</taxon>
        <taxon>Notothenioidei</taxon>
        <taxon>Nototheniidae</taxon>
        <taxon>Dissostichus</taxon>
    </lineage>
</organism>
<keyword evidence="2" id="KW-1185">Reference proteome</keyword>
<dbReference type="OrthoDB" id="411524at2759"/>
<protein>
    <submittedName>
        <fullName evidence="1">Uncharacterized protein</fullName>
    </submittedName>
</protein>
<evidence type="ECO:0000313" key="1">
    <source>
        <dbReference type="EMBL" id="KAF3834172.1"/>
    </source>
</evidence>
<dbReference type="Proteomes" id="UP000518266">
    <property type="component" value="Unassembled WGS sequence"/>
</dbReference>